<keyword evidence="1" id="KW-0812">Transmembrane</keyword>
<keyword evidence="3" id="KW-1185">Reference proteome</keyword>
<name>A0AA35RMF5_GEOBA</name>
<proteinExistence type="predicted"/>
<evidence type="ECO:0000256" key="1">
    <source>
        <dbReference type="SAM" id="Phobius"/>
    </source>
</evidence>
<comment type="caution">
    <text evidence="2">The sequence shown here is derived from an EMBL/GenBank/DDBJ whole genome shotgun (WGS) entry which is preliminary data.</text>
</comment>
<sequence>MKKADLADESDSARSAVWYCCKFLAGVLRILFFGSLILLIAIVLSRLGERPMEPWGGGGTYIRWGRTSCPETPGTELVYQGRAAGSFYDHRGGGANYLCVTMEPQSGKFHPGDSSKHVSLLYGKPEKVDGGHANHDGALFLNVEPRCGSLPCPPYDNTKEMTCVVCSK</sequence>
<feature type="transmembrane region" description="Helical" evidence="1">
    <location>
        <begin position="16"/>
        <end position="44"/>
    </location>
</feature>
<protein>
    <submittedName>
        <fullName evidence="2">Uncharacterized protein</fullName>
    </submittedName>
</protein>
<organism evidence="2 3">
    <name type="scientific">Geodia barretti</name>
    <name type="common">Barrett's horny sponge</name>
    <dbReference type="NCBI Taxonomy" id="519541"/>
    <lineage>
        <taxon>Eukaryota</taxon>
        <taxon>Metazoa</taxon>
        <taxon>Porifera</taxon>
        <taxon>Demospongiae</taxon>
        <taxon>Heteroscleromorpha</taxon>
        <taxon>Tetractinellida</taxon>
        <taxon>Astrophorina</taxon>
        <taxon>Geodiidae</taxon>
        <taxon>Geodia</taxon>
    </lineage>
</organism>
<gene>
    <name evidence="2" type="ORF">GBAR_LOCUS8916</name>
</gene>
<keyword evidence="1" id="KW-0472">Membrane</keyword>
<accession>A0AA35RMF5</accession>
<reference evidence="2" key="1">
    <citation type="submission" date="2023-03" db="EMBL/GenBank/DDBJ databases">
        <authorList>
            <person name="Steffen K."/>
            <person name="Cardenas P."/>
        </authorList>
    </citation>
    <scope>NUCLEOTIDE SEQUENCE</scope>
</reference>
<dbReference type="Proteomes" id="UP001174909">
    <property type="component" value="Unassembled WGS sequence"/>
</dbReference>
<dbReference type="EMBL" id="CASHTH010001347">
    <property type="protein sequence ID" value="CAI8014204.1"/>
    <property type="molecule type" value="Genomic_DNA"/>
</dbReference>
<keyword evidence="1" id="KW-1133">Transmembrane helix</keyword>
<dbReference type="AlphaFoldDB" id="A0AA35RMF5"/>
<evidence type="ECO:0000313" key="2">
    <source>
        <dbReference type="EMBL" id="CAI8014204.1"/>
    </source>
</evidence>
<evidence type="ECO:0000313" key="3">
    <source>
        <dbReference type="Proteomes" id="UP001174909"/>
    </source>
</evidence>